<dbReference type="InterPro" id="IPR017938">
    <property type="entry name" value="Riboflavin_synthase-like_b-brl"/>
</dbReference>
<keyword evidence="7" id="KW-0408">Iron</keyword>
<dbReference type="PROSITE" id="PS51384">
    <property type="entry name" value="FAD_FR"/>
    <property type="match status" value="1"/>
</dbReference>
<keyword evidence="8" id="KW-0411">Iron-sulfur</keyword>
<dbReference type="InterPro" id="IPR006058">
    <property type="entry name" value="2Fe2S_fd_BS"/>
</dbReference>
<comment type="cofactor">
    <cofactor evidence="1">
        <name>FAD</name>
        <dbReference type="ChEBI" id="CHEBI:57692"/>
    </cofactor>
</comment>
<dbReference type="InterPro" id="IPR001041">
    <property type="entry name" value="2Fe-2S_ferredoxin-type"/>
</dbReference>
<keyword evidence="5" id="KW-0274">FAD</keyword>
<evidence type="ECO:0000256" key="3">
    <source>
        <dbReference type="ARBA" id="ARBA00022714"/>
    </source>
</evidence>
<evidence type="ECO:0000256" key="6">
    <source>
        <dbReference type="ARBA" id="ARBA00023002"/>
    </source>
</evidence>
<keyword evidence="12" id="KW-1185">Reference proteome</keyword>
<dbReference type="SUPFAM" id="SSF52343">
    <property type="entry name" value="Ferredoxin reductase-like, C-terminal NADP-linked domain"/>
    <property type="match status" value="1"/>
</dbReference>
<gene>
    <name evidence="11" type="ORF">H7U12_21065</name>
</gene>
<evidence type="ECO:0000256" key="8">
    <source>
        <dbReference type="ARBA" id="ARBA00023014"/>
    </source>
</evidence>
<keyword evidence="2" id="KW-0285">Flavoprotein</keyword>
<organism evidence="11 12">
    <name type="scientific">Rufibacter sediminis</name>
    <dbReference type="NCBI Taxonomy" id="2762756"/>
    <lineage>
        <taxon>Bacteria</taxon>
        <taxon>Pseudomonadati</taxon>
        <taxon>Bacteroidota</taxon>
        <taxon>Cytophagia</taxon>
        <taxon>Cytophagales</taxon>
        <taxon>Hymenobacteraceae</taxon>
        <taxon>Rufibacter</taxon>
    </lineage>
</organism>
<dbReference type="Gene3D" id="2.40.30.10">
    <property type="entry name" value="Translation factors"/>
    <property type="match status" value="1"/>
</dbReference>
<keyword evidence="4" id="KW-0479">Metal-binding</keyword>
<dbReference type="PROSITE" id="PS51085">
    <property type="entry name" value="2FE2S_FER_2"/>
    <property type="match status" value="1"/>
</dbReference>
<reference evidence="11 12" key="1">
    <citation type="journal article" date="2019" name="Int. J. Syst. Evol. Microbiol.">
        <title>Rufibacter sediminis sp. nov., isolated from freshwater lake sediment.</title>
        <authorList>
            <person name="Qu J.H."/>
            <person name="Zhang L.J."/>
            <person name="Fu Y.H."/>
            <person name="Li H.F."/>
        </authorList>
    </citation>
    <scope>NUCLEOTIDE SEQUENCE [LARGE SCALE GENOMIC DNA]</scope>
    <source>
        <strain evidence="11 12">H-1</strain>
    </source>
</reference>
<evidence type="ECO:0000313" key="11">
    <source>
        <dbReference type="EMBL" id="MBC3542190.1"/>
    </source>
</evidence>
<dbReference type="SUPFAM" id="SSF54292">
    <property type="entry name" value="2Fe-2S ferredoxin-like"/>
    <property type="match status" value="1"/>
</dbReference>
<dbReference type="InterPro" id="IPR036010">
    <property type="entry name" value="2Fe-2S_ferredoxin-like_sf"/>
</dbReference>
<dbReference type="Pfam" id="PF00111">
    <property type="entry name" value="Fer2"/>
    <property type="match status" value="1"/>
</dbReference>
<dbReference type="RefSeq" id="WP_186641900.1">
    <property type="nucleotide sequence ID" value="NZ_JACOAF010000058.1"/>
</dbReference>
<feature type="domain" description="2Fe-2S ferredoxin-type" evidence="9">
    <location>
        <begin position="259"/>
        <end position="347"/>
    </location>
</feature>
<dbReference type="InterPro" id="IPR012675">
    <property type="entry name" value="Beta-grasp_dom_sf"/>
</dbReference>
<evidence type="ECO:0000313" key="12">
    <source>
        <dbReference type="Proteomes" id="UP000659698"/>
    </source>
</evidence>
<dbReference type="CDD" id="cd06214">
    <property type="entry name" value="PA_degradation_oxidoreductase_like"/>
    <property type="match status" value="1"/>
</dbReference>
<keyword evidence="3" id="KW-0001">2Fe-2S</keyword>
<feature type="domain" description="FAD-binding FR-type" evidence="10">
    <location>
        <begin position="3"/>
        <end position="106"/>
    </location>
</feature>
<keyword evidence="6" id="KW-0560">Oxidoreductase</keyword>
<dbReference type="InterPro" id="IPR008333">
    <property type="entry name" value="Cbr1-like_FAD-bd_dom"/>
</dbReference>
<dbReference type="Gene3D" id="3.10.20.30">
    <property type="match status" value="1"/>
</dbReference>
<dbReference type="PRINTS" id="PR00410">
    <property type="entry name" value="PHEHYDRXLASE"/>
</dbReference>
<dbReference type="Pfam" id="PF00970">
    <property type="entry name" value="FAD_binding_6"/>
    <property type="match status" value="1"/>
</dbReference>
<dbReference type="InterPro" id="IPR039261">
    <property type="entry name" value="FNR_nucleotide-bd"/>
</dbReference>
<evidence type="ECO:0000256" key="4">
    <source>
        <dbReference type="ARBA" id="ARBA00022723"/>
    </source>
</evidence>
<dbReference type="PANTHER" id="PTHR47354:SF8">
    <property type="entry name" value="1,2-PHENYLACETYL-COA EPOXIDASE, SUBUNIT E"/>
    <property type="match status" value="1"/>
</dbReference>
<dbReference type="SUPFAM" id="SSF63380">
    <property type="entry name" value="Riboflavin synthase domain-like"/>
    <property type="match status" value="1"/>
</dbReference>
<evidence type="ECO:0000256" key="1">
    <source>
        <dbReference type="ARBA" id="ARBA00001974"/>
    </source>
</evidence>
<dbReference type="Gene3D" id="3.40.50.80">
    <property type="entry name" value="Nucleotide-binding domain of ferredoxin-NADP reductase (FNR) module"/>
    <property type="match status" value="1"/>
</dbReference>
<dbReference type="EMBL" id="JACOAF010000058">
    <property type="protein sequence ID" value="MBC3542190.1"/>
    <property type="molecule type" value="Genomic_DNA"/>
</dbReference>
<evidence type="ECO:0000259" key="9">
    <source>
        <dbReference type="PROSITE" id="PS51085"/>
    </source>
</evidence>
<sequence>MSLSYYPITITQIKEEVPGVKTFVFGGEEASSIAYQPGQYLTLVVPDAREEVRRSYSITSSPALGEPLTIGVKRIENGVLSRKLIDTAQVGDQVLTIGAAGFFTLPDDLEEYPQVFFWAAGSGITPIYSLLKTILYQHPAHQVVLVYSNHSPQRTIFYEELLQLQAQFTDRLHIRFLFSVSARLDEARLHKDLLKKLVREYMKVSVAQTLCYVCGPENYRRLCLYGLRELGIPAQNIRQETFSTTKIPTKETPPDTDPHAVLLRYRGQEHQLQNQYPETILQTTQKAGISLPYSCEAGRCGNCAATCLEGSVWMSYNEVLTEKEVARGLVLTCVGHAVGGDVVIEVR</sequence>
<proteinExistence type="predicted"/>
<accession>A0ABR6VZ06</accession>
<dbReference type="PROSITE" id="PS00197">
    <property type="entry name" value="2FE2S_FER_1"/>
    <property type="match status" value="1"/>
</dbReference>
<dbReference type="Pfam" id="PF00175">
    <property type="entry name" value="NAD_binding_1"/>
    <property type="match status" value="1"/>
</dbReference>
<dbReference type="PANTHER" id="PTHR47354">
    <property type="entry name" value="NADH OXIDOREDUCTASE HCR"/>
    <property type="match status" value="1"/>
</dbReference>
<evidence type="ECO:0000256" key="5">
    <source>
        <dbReference type="ARBA" id="ARBA00022827"/>
    </source>
</evidence>
<name>A0ABR6VZ06_9BACT</name>
<comment type="caution">
    <text evidence="11">The sequence shown here is derived from an EMBL/GenBank/DDBJ whole genome shotgun (WGS) entry which is preliminary data.</text>
</comment>
<protein>
    <submittedName>
        <fullName evidence="11">2Fe-2S iron-sulfur cluster binding domain-containing protein</fullName>
    </submittedName>
</protein>
<dbReference type="InterPro" id="IPR050415">
    <property type="entry name" value="MRET"/>
</dbReference>
<dbReference type="CDD" id="cd00207">
    <property type="entry name" value="fer2"/>
    <property type="match status" value="1"/>
</dbReference>
<dbReference type="InterPro" id="IPR001433">
    <property type="entry name" value="OxRdtase_FAD/NAD-bd"/>
</dbReference>
<dbReference type="Proteomes" id="UP000659698">
    <property type="component" value="Unassembled WGS sequence"/>
</dbReference>
<evidence type="ECO:0000256" key="7">
    <source>
        <dbReference type="ARBA" id="ARBA00023004"/>
    </source>
</evidence>
<evidence type="ECO:0000259" key="10">
    <source>
        <dbReference type="PROSITE" id="PS51384"/>
    </source>
</evidence>
<dbReference type="InterPro" id="IPR017927">
    <property type="entry name" value="FAD-bd_FR_type"/>
</dbReference>
<evidence type="ECO:0000256" key="2">
    <source>
        <dbReference type="ARBA" id="ARBA00022630"/>
    </source>
</evidence>